<evidence type="ECO:0000259" key="2">
    <source>
        <dbReference type="Pfam" id="PF13632"/>
    </source>
</evidence>
<dbReference type="SUPFAM" id="SSF53448">
    <property type="entry name" value="Nucleotide-diphospho-sugar transferases"/>
    <property type="match status" value="1"/>
</dbReference>
<gene>
    <name evidence="3" type="ORF">FE257_007378</name>
</gene>
<organism evidence="3 4">
    <name type="scientific">Aspergillus nanangensis</name>
    <dbReference type="NCBI Taxonomy" id="2582783"/>
    <lineage>
        <taxon>Eukaryota</taxon>
        <taxon>Fungi</taxon>
        <taxon>Dikarya</taxon>
        <taxon>Ascomycota</taxon>
        <taxon>Pezizomycotina</taxon>
        <taxon>Eurotiomycetes</taxon>
        <taxon>Eurotiomycetidae</taxon>
        <taxon>Eurotiales</taxon>
        <taxon>Aspergillaceae</taxon>
        <taxon>Aspergillus</taxon>
        <taxon>Aspergillus subgen. Circumdati</taxon>
    </lineage>
</organism>
<dbReference type="Gene3D" id="3.90.550.10">
    <property type="entry name" value="Spore Coat Polysaccharide Biosynthesis Protein SpsA, Chain A"/>
    <property type="match status" value="1"/>
</dbReference>
<dbReference type="PANTHER" id="PTHR16779">
    <property type="entry name" value="BETA-1,4-MANNOSYLTRANSFERASE EGH"/>
    <property type="match status" value="1"/>
</dbReference>
<dbReference type="InterPro" id="IPR027389">
    <property type="entry name" value="B_mannosylTrfase_Bre-3/Egh"/>
</dbReference>
<dbReference type="GO" id="GO:0005737">
    <property type="term" value="C:cytoplasm"/>
    <property type="evidence" value="ECO:0007669"/>
    <property type="project" value="TreeGrafter"/>
</dbReference>
<feature type="transmembrane region" description="Helical" evidence="1">
    <location>
        <begin position="337"/>
        <end position="353"/>
    </location>
</feature>
<comment type="caution">
    <text evidence="3">The sequence shown here is derived from an EMBL/GenBank/DDBJ whole genome shotgun (WGS) entry which is preliminary data.</text>
</comment>
<dbReference type="GO" id="GO:0019187">
    <property type="term" value="F:beta-1,4-mannosyltransferase activity"/>
    <property type="evidence" value="ECO:0007669"/>
    <property type="project" value="InterPro"/>
</dbReference>
<sequence>MTVRADGLQSPRRHTNRIYTLFEYNYIIFPLTLILTFYCLRKVIDTTGYYVEISEDGWTRSATIHAILTGIFLLLQLPPYANTMGLCLPMRPLQYAKQPKRCRLGTLRVCLVTKGTNGQTALNSARCWDLLSQRDHPSVRFHVLVDGERGEVFHQQLPSYVTVDQVPVDIPVKRAKYKARALEHFRLKYKFSKEDWVLHLDEESEVDDRTIRTVLDFIERGTEDFGMGTIIYNSTNHWKNVFLSTAEVVRMAEDYGRFQLPLRAFQRPLMGWVHGSWILINGHVENTIGWDTDNVCEDYWLGYHAAAKGFKFGWLHALIREQPPCTLADLWRQRRRWPLTGLFGMGAVVPLWYRDWLLWNDATSLHVLLSACVLQDLSLTDQSVVSIVYHAVISVALWPAVHLVQIAALISVIVNPSQGYVVIKKK</sequence>
<feature type="transmembrane region" description="Helical" evidence="1">
    <location>
        <begin position="387"/>
        <end position="414"/>
    </location>
</feature>
<dbReference type="InterPro" id="IPR029044">
    <property type="entry name" value="Nucleotide-diphossugar_trans"/>
</dbReference>
<reference evidence="3" key="2">
    <citation type="submission" date="2020-02" db="EMBL/GenBank/DDBJ databases">
        <authorList>
            <person name="Gilchrist C.L.M."/>
            <person name="Chooi Y.-H."/>
        </authorList>
    </citation>
    <scope>NUCLEOTIDE SEQUENCE</scope>
    <source>
        <strain evidence="3">MST-FP2251</strain>
    </source>
</reference>
<feature type="transmembrane region" description="Helical" evidence="1">
    <location>
        <begin position="21"/>
        <end position="44"/>
    </location>
</feature>
<keyword evidence="1" id="KW-0812">Transmembrane</keyword>
<proteinExistence type="predicted"/>
<dbReference type="PANTHER" id="PTHR16779:SF1">
    <property type="entry name" value="BETA-1,4-MANNOSYLTRANSFERASE EGH"/>
    <property type="match status" value="1"/>
</dbReference>
<evidence type="ECO:0000313" key="3">
    <source>
        <dbReference type="EMBL" id="KAF9889475.1"/>
    </source>
</evidence>
<dbReference type="InterPro" id="IPR001173">
    <property type="entry name" value="Glyco_trans_2-like"/>
</dbReference>
<dbReference type="Proteomes" id="UP001194746">
    <property type="component" value="Unassembled WGS sequence"/>
</dbReference>
<protein>
    <recommendedName>
        <fullName evidence="2">Glycosyltransferase 2-like domain-containing protein</fullName>
    </recommendedName>
</protein>
<feature type="transmembrane region" description="Helical" evidence="1">
    <location>
        <begin position="64"/>
        <end position="81"/>
    </location>
</feature>
<dbReference type="Pfam" id="PF13632">
    <property type="entry name" value="Glyco_trans_2_3"/>
    <property type="match status" value="1"/>
</dbReference>
<accession>A0AAD4CMW7</accession>
<reference evidence="3" key="1">
    <citation type="journal article" date="2019" name="Beilstein J. Org. Chem.">
        <title>Nanangenines: drimane sesquiterpenoids as the dominant metabolite cohort of a novel Australian fungus, Aspergillus nanangensis.</title>
        <authorList>
            <person name="Lacey H.J."/>
            <person name="Gilchrist C.L.M."/>
            <person name="Crombie A."/>
            <person name="Kalaitzis J.A."/>
            <person name="Vuong D."/>
            <person name="Rutledge P.J."/>
            <person name="Turner P."/>
            <person name="Pitt J.I."/>
            <person name="Lacey E."/>
            <person name="Chooi Y.H."/>
            <person name="Piggott A.M."/>
        </authorList>
    </citation>
    <scope>NUCLEOTIDE SEQUENCE</scope>
    <source>
        <strain evidence="3">MST-FP2251</strain>
    </source>
</reference>
<name>A0AAD4CMW7_ASPNN</name>
<feature type="domain" description="Glycosyltransferase 2-like" evidence="2">
    <location>
        <begin position="196"/>
        <end position="408"/>
    </location>
</feature>
<keyword evidence="1" id="KW-1133">Transmembrane helix</keyword>
<evidence type="ECO:0000256" key="1">
    <source>
        <dbReference type="SAM" id="Phobius"/>
    </source>
</evidence>
<keyword evidence="4" id="KW-1185">Reference proteome</keyword>
<dbReference type="EMBL" id="VCAU01000036">
    <property type="protein sequence ID" value="KAF9889475.1"/>
    <property type="molecule type" value="Genomic_DNA"/>
</dbReference>
<dbReference type="AlphaFoldDB" id="A0AAD4CMW7"/>
<keyword evidence="1" id="KW-0472">Membrane</keyword>
<evidence type="ECO:0000313" key="4">
    <source>
        <dbReference type="Proteomes" id="UP001194746"/>
    </source>
</evidence>